<evidence type="ECO:0000256" key="6">
    <source>
        <dbReference type="ARBA" id="ARBA00022692"/>
    </source>
</evidence>
<dbReference type="GO" id="GO:0005886">
    <property type="term" value="C:plasma membrane"/>
    <property type="evidence" value="ECO:0007669"/>
    <property type="project" value="UniProtKB-SubCell"/>
</dbReference>
<keyword evidence="8" id="KW-0472">Membrane</keyword>
<evidence type="ECO:0000256" key="4">
    <source>
        <dbReference type="ARBA" id="ARBA00022481"/>
    </source>
</evidence>
<keyword evidence="3" id="KW-1003">Cell membrane</keyword>
<evidence type="ECO:0000256" key="3">
    <source>
        <dbReference type="ARBA" id="ARBA00022475"/>
    </source>
</evidence>
<protein>
    <recommendedName>
        <fullName evidence="2">Type II secretion system protein H</fullName>
    </recommendedName>
    <alternativeName>
        <fullName evidence="10">General secretion pathway protein H</fullName>
    </alternativeName>
</protein>
<evidence type="ECO:0000259" key="11">
    <source>
        <dbReference type="Pfam" id="PF12019"/>
    </source>
</evidence>
<dbReference type="InterPro" id="IPR045584">
    <property type="entry name" value="Pilin-like"/>
</dbReference>
<evidence type="ECO:0000256" key="10">
    <source>
        <dbReference type="ARBA" id="ARBA00030775"/>
    </source>
</evidence>
<evidence type="ECO:0000256" key="7">
    <source>
        <dbReference type="ARBA" id="ARBA00022989"/>
    </source>
</evidence>
<comment type="caution">
    <text evidence="12">The sequence shown here is derived from an EMBL/GenBank/DDBJ whole genome shotgun (WGS) entry which is preliminary data.</text>
</comment>
<dbReference type="InterPro" id="IPR022346">
    <property type="entry name" value="T2SS_GspH"/>
</dbReference>
<keyword evidence="5" id="KW-0997">Cell inner membrane</keyword>
<evidence type="ECO:0000256" key="8">
    <source>
        <dbReference type="ARBA" id="ARBA00023136"/>
    </source>
</evidence>
<name>A0A540VSJ1_9GAMM</name>
<evidence type="ECO:0000256" key="5">
    <source>
        <dbReference type="ARBA" id="ARBA00022519"/>
    </source>
</evidence>
<dbReference type="InterPro" id="IPR012902">
    <property type="entry name" value="N_methyl_site"/>
</dbReference>
<comment type="subcellular location">
    <subcellularLocation>
        <location evidence="1">Cell inner membrane</location>
        <topology evidence="1">Single-pass membrane protein</topology>
    </subcellularLocation>
</comment>
<dbReference type="SUPFAM" id="SSF54523">
    <property type="entry name" value="Pili subunits"/>
    <property type="match status" value="1"/>
</dbReference>
<dbReference type="Pfam" id="PF12019">
    <property type="entry name" value="GspH"/>
    <property type="match status" value="1"/>
</dbReference>
<evidence type="ECO:0000313" key="13">
    <source>
        <dbReference type="Proteomes" id="UP000315400"/>
    </source>
</evidence>
<keyword evidence="6" id="KW-0812">Transmembrane</keyword>
<dbReference type="AlphaFoldDB" id="A0A540VSJ1"/>
<evidence type="ECO:0000256" key="9">
    <source>
        <dbReference type="ARBA" id="ARBA00025772"/>
    </source>
</evidence>
<evidence type="ECO:0000256" key="2">
    <source>
        <dbReference type="ARBA" id="ARBA00021549"/>
    </source>
</evidence>
<evidence type="ECO:0000313" key="12">
    <source>
        <dbReference type="EMBL" id="TQE99720.1"/>
    </source>
</evidence>
<dbReference type="GO" id="GO:0015628">
    <property type="term" value="P:protein secretion by the type II secretion system"/>
    <property type="evidence" value="ECO:0007669"/>
    <property type="project" value="InterPro"/>
</dbReference>
<gene>
    <name evidence="12" type="primary">gspH</name>
    <name evidence="12" type="ORF">FKY71_07050</name>
</gene>
<dbReference type="GO" id="GO:0015627">
    <property type="term" value="C:type II protein secretion system complex"/>
    <property type="evidence" value="ECO:0007669"/>
    <property type="project" value="InterPro"/>
</dbReference>
<feature type="domain" description="General secretion pathway GspH" evidence="11">
    <location>
        <begin position="51"/>
        <end position="139"/>
    </location>
</feature>
<dbReference type="EMBL" id="VIFK01000042">
    <property type="protein sequence ID" value="TQE99720.1"/>
    <property type="molecule type" value="Genomic_DNA"/>
</dbReference>
<dbReference type="Proteomes" id="UP000315400">
    <property type="component" value="Unassembled WGS sequence"/>
</dbReference>
<dbReference type="NCBIfam" id="TIGR02532">
    <property type="entry name" value="IV_pilin_GFxxxE"/>
    <property type="match status" value="1"/>
</dbReference>
<accession>A0A540VSJ1</accession>
<organism evidence="12 13">
    <name type="scientific">Spiribacter salinus</name>
    <dbReference type="NCBI Taxonomy" id="1335746"/>
    <lineage>
        <taxon>Bacteria</taxon>
        <taxon>Pseudomonadati</taxon>
        <taxon>Pseudomonadota</taxon>
        <taxon>Gammaproteobacteria</taxon>
        <taxon>Chromatiales</taxon>
        <taxon>Ectothiorhodospiraceae</taxon>
        <taxon>Spiribacter</taxon>
    </lineage>
</organism>
<evidence type="ECO:0000256" key="1">
    <source>
        <dbReference type="ARBA" id="ARBA00004377"/>
    </source>
</evidence>
<keyword evidence="4" id="KW-0488">Methylation</keyword>
<dbReference type="Pfam" id="PF07963">
    <property type="entry name" value="N_methyl"/>
    <property type="match status" value="1"/>
</dbReference>
<reference evidence="12 13" key="1">
    <citation type="submission" date="2019-06" db="EMBL/GenBank/DDBJ databases">
        <title>Metagenome assembled Genome of Spiribacter salinus SL48-SHIP from the microbial mat of Salt Lake 48 (Novosibirsk region, Russia).</title>
        <authorList>
            <person name="Shipova A."/>
            <person name="Rozanov A.S."/>
            <person name="Bryanskaya A.V."/>
            <person name="Peltek S.E."/>
        </authorList>
    </citation>
    <scope>NUCLEOTIDE SEQUENCE [LARGE SCALE GENOMIC DNA]</scope>
    <source>
        <strain evidence="12">SL48-SHIP-2</strain>
    </source>
</reference>
<comment type="similarity">
    <text evidence="9">Belongs to the GSP H family.</text>
</comment>
<keyword evidence="7" id="KW-1133">Transmembrane helix</keyword>
<sequence length="153" mass="16594">MAVMRRALTGGRQRGFTLLELLVVLTVVALMYALAAPRLGAGLPGVSARGAARDLVAVLQEGRSLALTEQRQVEVAIDGEARSLQLDGRPQPLRGKAEIHGSDNGEEPFAVLFYPDGSSSGIELRVEQENHRYHVHVDWLTGRVALKREMGDA</sequence>
<proteinExistence type="inferred from homology"/>